<evidence type="ECO:0000313" key="2">
    <source>
        <dbReference type="Proteomes" id="UP000546007"/>
    </source>
</evidence>
<reference evidence="1 2" key="1">
    <citation type="submission" date="2020-08" db="EMBL/GenBank/DDBJ databases">
        <title>Genomic Encyclopedia of Type Strains, Phase IV (KMG-IV): sequencing the most valuable type-strain genomes for metagenomic binning, comparative biology and taxonomic classification.</title>
        <authorList>
            <person name="Goeker M."/>
        </authorList>
    </citation>
    <scope>NUCLEOTIDE SEQUENCE [LARGE SCALE GENOMIC DNA]</scope>
    <source>
        <strain evidence="1 2">DSM 105721</strain>
    </source>
</reference>
<keyword evidence="2" id="KW-1185">Reference proteome</keyword>
<name>A0A7W6HXW5_9BACT</name>
<comment type="caution">
    <text evidence="1">The sequence shown here is derived from an EMBL/GenBank/DDBJ whole genome shotgun (WGS) entry which is preliminary data.</text>
</comment>
<protein>
    <submittedName>
        <fullName evidence="1">ATP sulfurylase</fullName>
    </submittedName>
</protein>
<proteinExistence type="predicted"/>
<dbReference type="Proteomes" id="UP000546007">
    <property type="component" value="Unassembled WGS sequence"/>
</dbReference>
<sequence length="115" mass="13594">MRWVRLLTKVPVCLPNDAKELFEYYCKQKEIEVSKVRWMCYCCHKKTSNIVAALVVDAYGEHRNLYLTFISLDCLKEYIKNPENPITFQILEEDLLFISKYDPSSDFVNICIKES</sequence>
<gene>
    <name evidence="1" type="ORF">GGR14_002257</name>
</gene>
<accession>A0A7W6HXW5</accession>
<dbReference type="RefSeq" id="WP_124318029.1">
    <property type="nucleotide sequence ID" value="NZ_AP028155.1"/>
</dbReference>
<organism evidence="1 2">
    <name type="scientific">Butyricimonas faecihominis</name>
    <dbReference type="NCBI Taxonomy" id="1472416"/>
    <lineage>
        <taxon>Bacteria</taxon>
        <taxon>Pseudomonadati</taxon>
        <taxon>Bacteroidota</taxon>
        <taxon>Bacteroidia</taxon>
        <taxon>Bacteroidales</taxon>
        <taxon>Odoribacteraceae</taxon>
        <taxon>Butyricimonas</taxon>
    </lineage>
</organism>
<dbReference type="GeneID" id="93101899"/>
<dbReference type="EMBL" id="JACIES010000005">
    <property type="protein sequence ID" value="MBB4026463.1"/>
    <property type="molecule type" value="Genomic_DNA"/>
</dbReference>
<evidence type="ECO:0000313" key="1">
    <source>
        <dbReference type="EMBL" id="MBB4026463.1"/>
    </source>
</evidence>
<dbReference type="AlphaFoldDB" id="A0A7W6HXW5"/>